<accession>L0B2J8</accession>
<dbReference type="VEuPathDB" id="PiroplasmaDB:BEWA_007480"/>
<dbReference type="eggNOG" id="ENOG502SX9Y">
    <property type="taxonomic scope" value="Eukaryota"/>
</dbReference>
<dbReference type="OrthoDB" id="639027at2759"/>
<organism evidence="2 3">
    <name type="scientific">Theileria equi strain WA</name>
    <dbReference type="NCBI Taxonomy" id="1537102"/>
    <lineage>
        <taxon>Eukaryota</taxon>
        <taxon>Sar</taxon>
        <taxon>Alveolata</taxon>
        <taxon>Apicomplexa</taxon>
        <taxon>Aconoidasida</taxon>
        <taxon>Piroplasmida</taxon>
        <taxon>Theileriidae</taxon>
        <taxon>Theileria</taxon>
    </lineage>
</organism>
<dbReference type="EMBL" id="CP001670">
    <property type="protein sequence ID" value="AFZ81339.1"/>
    <property type="molecule type" value="Genomic_DNA"/>
</dbReference>
<dbReference type="KEGG" id="beq:BEWA_007480"/>
<evidence type="ECO:0000259" key="1">
    <source>
        <dbReference type="Pfam" id="PF07744"/>
    </source>
</evidence>
<dbReference type="AlphaFoldDB" id="L0B2J8"/>
<dbReference type="Proteomes" id="UP000031512">
    <property type="component" value="Chromosome 3"/>
</dbReference>
<dbReference type="CDD" id="cd21546">
    <property type="entry name" value="SPOC_FPA-like"/>
    <property type="match status" value="1"/>
</dbReference>
<name>L0B2J8_THEEQ</name>
<protein>
    <recommendedName>
        <fullName evidence="1">Spen paralogue and orthologue SPOC C-terminal domain-containing protein</fullName>
    </recommendedName>
</protein>
<reference evidence="2 3" key="1">
    <citation type="journal article" date="2012" name="BMC Genomics">
        <title>Comparative genomic analysis and phylogenetic position of Theileria equi.</title>
        <authorList>
            <person name="Kappmeyer L.S."/>
            <person name="Thiagarajan M."/>
            <person name="Herndon D.R."/>
            <person name="Ramsay J.D."/>
            <person name="Caler E."/>
            <person name="Djikeng A."/>
            <person name="Gillespie J.J."/>
            <person name="Lau A.O."/>
            <person name="Roalson E.H."/>
            <person name="Silva J.C."/>
            <person name="Silva M.G."/>
            <person name="Suarez C.E."/>
            <person name="Ueti M.W."/>
            <person name="Nene V.M."/>
            <person name="Mealey R.H."/>
            <person name="Knowles D.P."/>
            <person name="Brayton K.A."/>
        </authorList>
    </citation>
    <scope>NUCLEOTIDE SEQUENCE [LARGE SCALE GENOMIC DNA]</scope>
    <source>
        <strain evidence="2 3">WA</strain>
    </source>
</reference>
<feature type="domain" description="Spen paralogue and orthologue SPOC C-terminal" evidence="1">
    <location>
        <begin position="85"/>
        <end position="197"/>
    </location>
</feature>
<dbReference type="RefSeq" id="XP_004831005.1">
    <property type="nucleotide sequence ID" value="XM_004830948.1"/>
</dbReference>
<gene>
    <name evidence="2" type="ORF">BEWA_007480</name>
</gene>
<dbReference type="Pfam" id="PF07744">
    <property type="entry name" value="SPOC"/>
    <property type="match status" value="1"/>
</dbReference>
<evidence type="ECO:0000313" key="3">
    <source>
        <dbReference type="Proteomes" id="UP000031512"/>
    </source>
</evidence>
<proteinExistence type="predicted"/>
<dbReference type="GeneID" id="15804793"/>
<evidence type="ECO:0000313" key="2">
    <source>
        <dbReference type="EMBL" id="AFZ81339.1"/>
    </source>
</evidence>
<dbReference type="InterPro" id="IPR012921">
    <property type="entry name" value="SPOC_C"/>
</dbReference>
<keyword evidence="3" id="KW-1185">Reference proteome</keyword>
<sequence length="251" mass="28036">MSYTQPKVKLRLCEHLRVQAPHLFTRASSTIMDPSLPMRHQFNQVPGIPNFPSDTPYTSSNQVAVPTPDQLYDNRNIDQSNTAQADQPLNVLWRGKLARNGKKLIDSMALHISGQCSNILNEKLDVINITHRSKWEDVSKNVPIAVFSLQALNASRMDSFTEYIDYFQSKDRIGVAPLGNDYNIYICAPGNPLFDKHAQESSVPILIGIAASTNAQDQNTQTQSNVRSQPENVGDWLNQLNTITAMLGTKK</sequence>